<protein>
    <submittedName>
        <fullName evidence="10">Uncharacterized protein</fullName>
    </submittedName>
</protein>
<dbReference type="Proteomes" id="UP000244162">
    <property type="component" value="Unassembled WGS sequence"/>
</dbReference>
<dbReference type="Gene3D" id="3.10.450.350">
    <property type="match status" value="1"/>
</dbReference>
<dbReference type="SUPFAM" id="SSF51261">
    <property type="entry name" value="Duplicated hybrid motif"/>
    <property type="match status" value="1"/>
</dbReference>
<reference evidence="10 11" key="1">
    <citation type="submission" date="2017-09" db="EMBL/GenBank/DDBJ databases">
        <title>Sphingomonas panjinensis sp.nov., isolated from oil-contaminated soil.</title>
        <authorList>
            <person name="Wang L."/>
            <person name="Chen L."/>
        </authorList>
    </citation>
    <scope>NUCLEOTIDE SEQUENCE [LARGE SCALE GENOMIC DNA]</scope>
    <source>
        <strain evidence="10 11">FW-11</strain>
    </source>
</reference>
<dbReference type="InterPro" id="IPR011055">
    <property type="entry name" value="Dup_hybrid_motif"/>
</dbReference>
<dbReference type="GO" id="GO:0004222">
    <property type="term" value="F:metalloendopeptidase activity"/>
    <property type="evidence" value="ECO:0007669"/>
    <property type="project" value="TreeGrafter"/>
</dbReference>
<dbReference type="EMBL" id="NWBU01000009">
    <property type="protein sequence ID" value="PTQ10725.1"/>
    <property type="molecule type" value="Genomic_DNA"/>
</dbReference>
<evidence type="ECO:0000259" key="8">
    <source>
        <dbReference type="Pfam" id="PF01551"/>
    </source>
</evidence>
<comment type="subcellular location">
    <subcellularLocation>
        <location evidence="2">Cell envelope</location>
    </subcellularLocation>
</comment>
<evidence type="ECO:0000259" key="9">
    <source>
        <dbReference type="Pfam" id="PF19425"/>
    </source>
</evidence>
<evidence type="ECO:0000256" key="3">
    <source>
        <dbReference type="ARBA" id="ARBA00022670"/>
    </source>
</evidence>
<keyword evidence="5" id="KW-0378">Hydrolase</keyword>
<name>A0A2T5FX62_9SPHN</name>
<dbReference type="Pfam" id="PF19425">
    <property type="entry name" value="Csd3_N2"/>
    <property type="match status" value="1"/>
</dbReference>
<dbReference type="Gene3D" id="2.70.70.10">
    <property type="entry name" value="Glucose Permease (Domain IIA)"/>
    <property type="match status" value="1"/>
</dbReference>
<dbReference type="CDD" id="cd12797">
    <property type="entry name" value="M23_peptidase"/>
    <property type="match status" value="1"/>
</dbReference>
<evidence type="ECO:0000256" key="1">
    <source>
        <dbReference type="ARBA" id="ARBA00001947"/>
    </source>
</evidence>
<feature type="domain" description="M23ase beta-sheet core" evidence="8">
    <location>
        <begin position="367"/>
        <end position="462"/>
    </location>
</feature>
<evidence type="ECO:0000313" key="10">
    <source>
        <dbReference type="EMBL" id="PTQ10725.1"/>
    </source>
</evidence>
<keyword evidence="11" id="KW-1185">Reference proteome</keyword>
<dbReference type="InterPro" id="IPR045834">
    <property type="entry name" value="Csd3_N2"/>
</dbReference>
<evidence type="ECO:0000313" key="11">
    <source>
        <dbReference type="Proteomes" id="UP000244162"/>
    </source>
</evidence>
<keyword evidence="4" id="KW-0479">Metal-binding</keyword>
<gene>
    <name evidence="10" type="ORF">CLG96_09955</name>
</gene>
<proteinExistence type="predicted"/>
<evidence type="ECO:0000256" key="5">
    <source>
        <dbReference type="ARBA" id="ARBA00022801"/>
    </source>
</evidence>
<comment type="caution">
    <text evidence="10">The sequence shown here is derived from an EMBL/GenBank/DDBJ whole genome shotgun (WGS) entry which is preliminary data.</text>
</comment>
<evidence type="ECO:0000256" key="7">
    <source>
        <dbReference type="ARBA" id="ARBA00023049"/>
    </source>
</evidence>
<comment type="cofactor">
    <cofactor evidence="1">
        <name>Zn(2+)</name>
        <dbReference type="ChEBI" id="CHEBI:29105"/>
    </cofactor>
</comment>
<dbReference type="RefSeq" id="WP_107967748.1">
    <property type="nucleotide sequence ID" value="NZ_NWBU01000009.1"/>
</dbReference>
<organism evidence="10 11">
    <name type="scientific">Sphingomonas oleivorans</name>
    <dbReference type="NCBI Taxonomy" id="1735121"/>
    <lineage>
        <taxon>Bacteria</taxon>
        <taxon>Pseudomonadati</taxon>
        <taxon>Pseudomonadota</taxon>
        <taxon>Alphaproteobacteria</taxon>
        <taxon>Sphingomonadales</taxon>
        <taxon>Sphingomonadaceae</taxon>
        <taxon>Sphingomonas</taxon>
    </lineage>
</organism>
<keyword evidence="7" id="KW-0482">Metalloprotease</keyword>
<accession>A0A2T5FX62</accession>
<evidence type="ECO:0000256" key="6">
    <source>
        <dbReference type="ARBA" id="ARBA00022833"/>
    </source>
</evidence>
<feature type="domain" description="Csd3-like second N-terminal" evidence="9">
    <location>
        <begin position="239"/>
        <end position="350"/>
    </location>
</feature>
<dbReference type="InterPro" id="IPR050570">
    <property type="entry name" value="Cell_wall_metabolism_enzyme"/>
</dbReference>
<dbReference type="GO" id="GO:0046872">
    <property type="term" value="F:metal ion binding"/>
    <property type="evidence" value="ECO:0007669"/>
    <property type="project" value="UniProtKB-KW"/>
</dbReference>
<dbReference type="PANTHER" id="PTHR21666">
    <property type="entry name" value="PEPTIDASE-RELATED"/>
    <property type="match status" value="1"/>
</dbReference>
<dbReference type="PANTHER" id="PTHR21666:SF288">
    <property type="entry name" value="CELL DIVISION PROTEIN YTFB"/>
    <property type="match status" value="1"/>
</dbReference>
<dbReference type="GO" id="GO:0006508">
    <property type="term" value="P:proteolysis"/>
    <property type="evidence" value="ECO:0007669"/>
    <property type="project" value="UniProtKB-KW"/>
</dbReference>
<dbReference type="GO" id="GO:0030313">
    <property type="term" value="C:cell envelope"/>
    <property type="evidence" value="ECO:0007669"/>
    <property type="project" value="UniProtKB-SubCell"/>
</dbReference>
<dbReference type="Pfam" id="PF01551">
    <property type="entry name" value="Peptidase_M23"/>
    <property type="match status" value="1"/>
</dbReference>
<sequence length="513" mass="54281">MYLRNEHELGIGGGAVALGRDSSLATGSFRAVDRAGVLRRHLDRLSDLDLIVDLGARIGSREWLRGLVTFGLLCASAIALAPGFEPFAVPAEAPLREAQWQEARAQAISPLAYGADSGRRMASTAIVERLADTPERPSIDVNATLGRGDGFARVLERNGVGAKQAAEAASLVSGAVGLGEIKSGTRMNLTLGRRASRSESRPLDRLAFRAKFDLSLVVERVGGALRLVRIPIAVDNTPLRIQGRVGSSLFQSARNAGAPAGAVEAYLRALGQRMSVRRDVKSGDRFDIIVEQRRAATGEVEIGQLLFAGLDQGSRKTRLLKWTSGGRDQWFEASGVGETRGLMRVPVVGRLTSSFGMRRHPLLGYSRFHKGQDYGAPTGAPIVAATDGVVAFAGWHGGHGNFVKLTHAGGLATAYGHMSRIAARAGQRVSAGQVIGYVGSTGLSTGPHLHYEVYKNGVAINPGTIKFTTAAQLAGAELRKFRATLARLMGVRVGAGAAVQSAEAKDAKPEKKG</sequence>
<evidence type="ECO:0000256" key="4">
    <source>
        <dbReference type="ARBA" id="ARBA00022723"/>
    </source>
</evidence>
<evidence type="ECO:0000256" key="2">
    <source>
        <dbReference type="ARBA" id="ARBA00004196"/>
    </source>
</evidence>
<keyword evidence="3" id="KW-0645">Protease</keyword>
<keyword evidence="6" id="KW-0862">Zinc</keyword>
<dbReference type="InterPro" id="IPR016047">
    <property type="entry name" value="M23ase_b-sheet_dom"/>
</dbReference>
<dbReference type="AlphaFoldDB" id="A0A2T5FX62"/>